<dbReference type="InterPro" id="IPR013785">
    <property type="entry name" value="Aldolase_TIM"/>
</dbReference>
<keyword evidence="7" id="KW-0408">Iron</keyword>
<dbReference type="AlphaFoldDB" id="X0W504"/>
<dbReference type="Pfam" id="PF00724">
    <property type="entry name" value="Oxidored_FMN"/>
    <property type="match status" value="1"/>
</dbReference>
<protein>
    <recommendedName>
        <fullName evidence="9">NADH:flavin oxidoreductase/NADH oxidase N-terminal domain-containing protein</fullName>
    </recommendedName>
</protein>
<comment type="cofactor">
    <cofactor evidence="2">
        <name>[4Fe-4S] cluster</name>
        <dbReference type="ChEBI" id="CHEBI:49883"/>
    </cofactor>
</comment>
<comment type="cofactor">
    <cofactor evidence="1">
        <name>FMN</name>
        <dbReference type="ChEBI" id="CHEBI:58210"/>
    </cofactor>
</comment>
<evidence type="ECO:0000256" key="7">
    <source>
        <dbReference type="ARBA" id="ARBA00023004"/>
    </source>
</evidence>
<dbReference type="SUPFAM" id="SSF51395">
    <property type="entry name" value="FMN-linked oxidoreductases"/>
    <property type="match status" value="1"/>
</dbReference>
<evidence type="ECO:0000256" key="4">
    <source>
        <dbReference type="ARBA" id="ARBA00022643"/>
    </source>
</evidence>
<organism evidence="10">
    <name type="scientific">marine sediment metagenome</name>
    <dbReference type="NCBI Taxonomy" id="412755"/>
    <lineage>
        <taxon>unclassified sequences</taxon>
        <taxon>metagenomes</taxon>
        <taxon>ecological metagenomes</taxon>
    </lineage>
</organism>
<dbReference type="InterPro" id="IPR001155">
    <property type="entry name" value="OxRdtase_FMN_N"/>
</dbReference>
<evidence type="ECO:0000256" key="3">
    <source>
        <dbReference type="ARBA" id="ARBA00022630"/>
    </source>
</evidence>
<name>X0W504_9ZZZZ</name>
<dbReference type="Gene3D" id="3.20.20.70">
    <property type="entry name" value="Aldolase class I"/>
    <property type="match status" value="1"/>
</dbReference>
<evidence type="ECO:0000256" key="1">
    <source>
        <dbReference type="ARBA" id="ARBA00001917"/>
    </source>
</evidence>
<evidence type="ECO:0000256" key="2">
    <source>
        <dbReference type="ARBA" id="ARBA00001966"/>
    </source>
</evidence>
<keyword evidence="8" id="KW-0411">Iron-sulfur</keyword>
<gene>
    <name evidence="10" type="ORF">S01H1_47035</name>
</gene>
<proteinExistence type="predicted"/>
<sequence>FLAPGVPVKVPSVTSWMIGDSPYTEVSEDDIDGYVEDYAEAARRAKEAGADAVELHACHGCLIGGFMSPLMNLRTDRYGGSEENRIRFPRRTLERIKEKLGKDYPVIVRISASDDVPGGVTIDEAMRQAATLEQAGADAFHVSAGLEYLTGLNIPCFTYPEAPILPLAEKIKSAVKVPVIAVGKISPELAEQIIESGRVDFVALGRPLLADPELPNKLREGRRDEVRWCLHCNNCVTLKLPLCCTVNPWLYRESIPLSPPVEK</sequence>
<keyword evidence="3" id="KW-0285">Flavoprotein</keyword>
<dbReference type="CDD" id="cd02803">
    <property type="entry name" value="OYE_like_FMN_family"/>
    <property type="match status" value="1"/>
</dbReference>
<dbReference type="InterPro" id="IPR051793">
    <property type="entry name" value="NADH:flavin_oxidoreductase"/>
</dbReference>
<dbReference type="EMBL" id="BARS01030143">
    <property type="protein sequence ID" value="GAG18387.1"/>
    <property type="molecule type" value="Genomic_DNA"/>
</dbReference>
<dbReference type="GO" id="GO:0051536">
    <property type="term" value="F:iron-sulfur cluster binding"/>
    <property type="evidence" value="ECO:0007669"/>
    <property type="project" value="UniProtKB-KW"/>
</dbReference>
<feature type="non-terminal residue" evidence="10">
    <location>
        <position position="263"/>
    </location>
</feature>
<accession>X0W504</accession>
<evidence type="ECO:0000256" key="8">
    <source>
        <dbReference type="ARBA" id="ARBA00023014"/>
    </source>
</evidence>
<keyword evidence="4" id="KW-0288">FMN</keyword>
<keyword evidence="6" id="KW-0560">Oxidoreductase</keyword>
<evidence type="ECO:0000259" key="9">
    <source>
        <dbReference type="Pfam" id="PF00724"/>
    </source>
</evidence>
<dbReference type="PANTHER" id="PTHR42917:SF2">
    <property type="entry name" value="2,4-DIENOYL-COA REDUCTASE [(2E)-ENOYL-COA-PRODUCING]"/>
    <property type="match status" value="1"/>
</dbReference>
<reference evidence="10" key="1">
    <citation type="journal article" date="2014" name="Front. Microbiol.">
        <title>High frequency of phylogenetically diverse reductive dehalogenase-homologous genes in deep subseafloor sedimentary metagenomes.</title>
        <authorList>
            <person name="Kawai M."/>
            <person name="Futagami T."/>
            <person name="Toyoda A."/>
            <person name="Takaki Y."/>
            <person name="Nishi S."/>
            <person name="Hori S."/>
            <person name="Arai W."/>
            <person name="Tsubouchi T."/>
            <person name="Morono Y."/>
            <person name="Uchiyama I."/>
            <person name="Ito T."/>
            <person name="Fujiyama A."/>
            <person name="Inagaki F."/>
            <person name="Takami H."/>
        </authorList>
    </citation>
    <scope>NUCLEOTIDE SEQUENCE</scope>
    <source>
        <strain evidence="10">Expedition CK06-06</strain>
    </source>
</reference>
<comment type="caution">
    <text evidence="10">The sequence shown here is derived from an EMBL/GenBank/DDBJ whole genome shotgun (WGS) entry which is preliminary data.</text>
</comment>
<evidence type="ECO:0000313" key="10">
    <source>
        <dbReference type="EMBL" id="GAG18387.1"/>
    </source>
</evidence>
<feature type="non-terminal residue" evidence="10">
    <location>
        <position position="1"/>
    </location>
</feature>
<dbReference type="PANTHER" id="PTHR42917">
    <property type="entry name" value="2,4-DIENOYL-COA REDUCTASE"/>
    <property type="match status" value="1"/>
</dbReference>
<dbReference type="GO" id="GO:0016491">
    <property type="term" value="F:oxidoreductase activity"/>
    <property type="evidence" value="ECO:0007669"/>
    <property type="project" value="UniProtKB-KW"/>
</dbReference>
<dbReference type="GO" id="GO:0010181">
    <property type="term" value="F:FMN binding"/>
    <property type="evidence" value="ECO:0007669"/>
    <property type="project" value="InterPro"/>
</dbReference>
<dbReference type="GO" id="GO:0046872">
    <property type="term" value="F:metal ion binding"/>
    <property type="evidence" value="ECO:0007669"/>
    <property type="project" value="UniProtKB-KW"/>
</dbReference>
<feature type="domain" description="NADH:flavin oxidoreductase/NADH oxidase N-terminal" evidence="9">
    <location>
        <begin position="24"/>
        <end position="225"/>
    </location>
</feature>
<keyword evidence="5" id="KW-0479">Metal-binding</keyword>
<evidence type="ECO:0000256" key="5">
    <source>
        <dbReference type="ARBA" id="ARBA00022723"/>
    </source>
</evidence>
<evidence type="ECO:0000256" key="6">
    <source>
        <dbReference type="ARBA" id="ARBA00023002"/>
    </source>
</evidence>